<dbReference type="VEuPathDB" id="FungiDB:SeMB42_g06463"/>
<protein>
    <submittedName>
        <fullName evidence="3">Uncharacterized protein</fullName>
    </submittedName>
</protein>
<accession>A0A507D4U3</accession>
<dbReference type="OrthoDB" id="10623682at2759"/>
<dbReference type="Proteomes" id="UP000320475">
    <property type="component" value="Unassembled WGS sequence"/>
</dbReference>
<evidence type="ECO:0000256" key="1">
    <source>
        <dbReference type="SAM" id="MobiDB-lite"/>
    </source>
</evidence>
<comment type="caution">
    <text evidence="3">The sequence shown here is derived from an EMBL/GenBank/DDBJ whole genome shotgun (WGS) entry which is preliminary data.</text>
</comment>
<evidence type="ECO:0000313" key="2">
    <source>
        <dbReference type="EMBL" id="TPX39108.1"/>
    </source>
</evidence>
<dbReference type="EMBL" id="QEAN01000366">
    <property type="protein sequence ID" value="TPX39108.1"/>
    <property type="molecule type" value="Genomic_DNA"/>
</dbReference>
<evidence type="ECO:0000313" key="3">
    <source>
        <dbReference type="EMBL" id="TPX46325.1"/>
    </source>
</evidence>
<proteinExistence type="predicted"/>
<feature type="region of interest" description="Disordered" evidence="1">
    <location>
        <begin position="1"/>
        <end position="24"/>
    </location>
</feature>
<organism evidence="3 5">
    <name type="scientific">Synchytrium endobioticum</name>
    <dbReference type="NCBI Taxonomy" id="286115"/>
    <lineage>
        <taxon>Eukaryota</taxon>
        <taxon>Fungi</taxon>
        <taxon>Fungi incertae sedis</taxon>
        <taxon>Chytridiomycota</taxon>
        <taxon>Chytridiomycota incertae sedis</taxon>
        <taxon>Chytridiomycetes</taxon>
        <taxon>Synchytriales</taxon>
        <taxon>Synchytriaceae</taxon>
        <taxon>Synchytrium</taxon>
    </lineage>
</organism>
<dbReference type="Proteomes" id="UP000317494">
    <property type="component" value="Unassembled WGS sequence"/>
</dbReference>
<evidence type="ECO:0000313" key="4">
    <source>
        <dbReference type="Proteomes" id="UP000317494"/>
    </source>
</evidence>
<reference evidence="4 5" key="1">
    <citation type="journal article" date="2019" name="Sci. Rep.">
        <title>Comparative genomics of chytrid fungi reveal insights into the obligate biotrophic and pathogenic lifestyle of Synchytrium endobioticum.</title>
        <authorList>
            <person name="van de Vossenberg B.T.L.H."/>
            <person name="Warris S."/>
            <person name="Nguyen H.D.T."/>
            <person name="van Gent-Pelzer M.P.E."/>
            <person name="Joly D.L."/>
            <person name="van de Geest H.C."/>
            <person name="Bonants P.J.M."/>
            <person name="Smith D.S."/>
            <person name="Levesque C.A."/>
            <person name="van der Lee T.A.J."/>
        </authorList>
    </citation>
    <scope>NUCLEOTIDE SEQUENCE [LARGE SCALE GENOMIC DNA]</scope>
    <source>
        <strain evidence="3 5">LEV6574</strain>
        <strain evidence="2 4">MB42</strain>
    </source>
</reference>
<evidence type="ECO:0000313" key="5">
    <source>
        <dbReference type="Proteomes" id="UP000320475"/>
    </source>
</evidence>
<sequence length="237" mass="27936">MDIPHLGHEAHTRPASRQRTTREKAEEYIRGWMHRKDQELIERIRKHEEEYAQQLEIRAQELERKQRKLAESDTKVEAWRREKTETAKREKERQAAEKLDQERKKFIANAQRRAKADVAFNDWKHRHTSLQIQPTHITKHSKPWVGVDVPTPDPNEHLFNHPPPLLSPPSLFNEYERVKKTSPSFMQKYPALVANGGREMLSVKQTETRATGGPRMHKGKSDFVSKKNVVYRKHHAL</sequence>
<gene>
    <name evidence="3" type="ORF">SeLEV6574_g03281</name>
    <name evidence="2" type="ORF">SeMB42_g06463</name>
</gene>
<keyword evidence="4" id="KW-1185">Reference proteome</keyword>
<name>A0A507D4U3_9FUNG</name>
<feature type="region of interest" description="Disordered" evidence="1">
    <location>
        <begin position="65"/>
        <end position="98"/>
    </location>
</feature>
<feature type="compositionally biased region" description="Basic and acidic residues" evidence="1">
    <location>
        <begin position="1"/>
        <end position="12"/>
    </location>
</feature>
<dbReference type="EMBL" id="QEAM01000107">
    <property type="protein sequence ID" value="TPX46325.1"/>
    <property type="molecule type" value="Genomic_DNA"/>
</dbReference>
<dbReference type="AlphaFoldDB" id="A0A507D4U3"/>